<feature type="chain" id="PRO_5043844730" evidence="9">
    <location>
        <begin position="17"/>
        <end position="254"/>
    </location>
</feature>
<dbReference type="InterPro" id="IPR033116">
    <property type="entry name" value="TRYPSIN_SER"/>
</dbReference>
<dbReference type="InterPro" id="IPR043504">
    <property type="entry name" value="Peptidase_S1_PA_chymotrypsin"/>
</dbReference>
<evidence type="ECO:0000313" key="11">
    <source>
        <dbReference type="EMBL" id="KAK9686168.1"/>
    </source>
</evidence>
<name>A0AAW1IA93_POPJA</name>
<evidence type="ECO:0000256" key="5">
    <source>
        <dbReference type="ARBA" id="ARBA00022801"/>
    </source>
</evidence>
<dbReference type="SUPFAM" id="SSF50494">
    <property type="entry name" value="Trypsin-like serine proteases"/>
    <property type="match status" value="1"/>
</dbReference>
<dbReference type="GO" id="GO:0016485">
    <property type="term" value="P:protein processing"/>
    <property type="evidence" value="ECO:0007669"/>
    <property type="project" value="UniProtKB-ARBA"/>
</dbReference>
<dbReference type="PANTHER" id="PTHR24276:SF96">
    <property type="entry name" value="PEPTIDASE S1 DOMAIN-CONTAINING PROTEIN"/>
    <property type="match status" value="1"/>
</dbReference>
<dbReference type="CDD" id="cd00190">
    <property type="entry name" value="Tryp_SPc"/>
    <property type="match status" value="1"/>
</dbReference>
<sequence length="254" mass="26755">MMKLIVLVIIAYSTAALPTTKTGTNVSHNWRIVGGTIAADGAYPFIVSLRSPADIHICGGTILNNEFILTAAHCIVSYSASDITVVVGTNSLDSGGTTITPTRLIAHADFDLSQRPYDIGVIQLSSSLTYSSHIAQVSLNTADVGVISAILVGWGRTTTEGELSNELQEIATNTISFSDCQAVWGSRVTESHICAFTRAGEGACNGDSGGPLLRASDLKQIGIVSFSIACAQGYPDVYTSVSWYNSWIETAIAS</sequence>
<dbReference type="PRINTS" id="PR00722">
    <property type="entry name" value="CHYMOTRYPSIN"/>
</dbReference>
<dbReference type="Gene3D" id="2.40.10.10">
    <property type="entry name" value="Trypsin-like serine proteases"/>
    <property type="match status" value="2"/>
</dbReference>
<keyword evidence="4 8" id="KW-0645">Protease</keyword>
<protein>
    <submittedName>
        <fullName evidence="11">Trypsin</fullName>
    </submittedName>
</protein>
<dbReference type="Pfam" id="PF00089">
    <property type="entry name" value="Trypsin"/>
    <property type="match status" value="1"/>
</dbReference>
<accession>A0AAW1IA93</accession>
<dbReference type="PROSITE" id="PS00135">
    <property type="entry name" value="TRYPSIN_SER"/>
    <property type="match status" value="1"/>
</dbReference>
<evidence type="ECO:0000256" key="8">
    <source>
        <dbReference type="RuleBase" id="RU363034"/>
    </source>
</evidence>
<feature type="signal peptide" evidence="9">
    <location>
        <begin position="1"/>
        <end position="16"/>
    </location>
</feature>
<dbReference type="InterPro" id="IPR001314">
    <property type="entry name" value="Peptidase_S1A"/>
</dbReference>
<evidence type="ECO:0000259" key="10">
    <source>
        <dbReference type="PROSITE" id="PS50240"/>
    </source>
</evidence>
<comment type="similarity">
    <text evidence="2">Belongs to the peptidase S1 family.</text>
</comment>
<evidence type="ECO:0000256" key="7">
    <source>
        <dbReference type="ARBA" id="ARBA00023157"/>
    </source>
</evidence>
<reference evidence="11 12" key="1">
    <citation type="journal article" date="2024" name="BMC Genomics">
        <title>De novo assembly and annotation of Popillia japonica's genome with initial clues to its potential as an invasive pest.</title>
        <authorList>
            <person name="Cucini C."/>
            <person name="Boschi S."/>
            <person name="Funari R."/>
            <person name="Cardaioli E."/>
            <person name="Iannotti N."/>
            <person name="Marturano G."/>
            <person name="Paoli F."/>
            <person name="Bruttini M."/>
            <person name="Carapelli A."/>
            <person name="Frati F."/>
            <person name="Nardi F."/>
        </authorList>
    </citation>
    <scope>NUCLEOTIDE SEQUENCE [LARGE SCALE GENOMIC DNA]</scope>
    <source>
        <strain evidence="11">DMR45628</strain>
    </source>
</reference>
<evidence type="ECO:0000256" key="1">
    <source>
        <dbReference type="ARBA" id="ARBA00004613"/>
    </source>
</evidence>
<organism evidence="11 12">
    <name type="scientific">Popillia japonica</name>
    <name type="common">Japanese beetle</name>
    <dbReference type="NCBI Taxonomy" id="7064"/>
    <lineage>
        <taxon>Eukaryota</taxon>
        <taxon>Metazoa</taxon>
        <taxon>Ecdysozoa</taxon>
        <taxon>Arthropoda</taxon>
        <taxon>Hexapoda</taxon>
        <taxon>Insecta</taxon>
        <taxon>Pterygota</taxon>
        <taxon>Neoptera</taxon>
        <taxon>Endopterygota</taxon>
        <taxon>Coleoptera</taxon>
        <taxon>Polyphaga</taxon>
        <taxon>Scarabaeiformia</taxon>
        <taxon>Scarabaeidae</taxon>
        <taxon>Rutelinae</taxon>
        <taxon>Popillia</taxon>
    </lineage>
</organism>
<evidence type="ECO:0000256" key="3">
    <source>
        <dbReference type="ARBA" id="ARBA00022525"/>
    </source>
</evidence>
<dbReference type="Proteomes" id="UP001458880">
    <property type="component" value="Unassembled WGS sequence"/>
</dbReference>
<gene>
    <name evidence="11" type="ORF">QE152_g37410</name>
</gene>
<dbReference type="PANTHER" id="PTHR24276">
    <property type="entry name" value="POLYSERASE-RELATED"/>
    <property type="match status" value="1"/>
</dbReference>
<evidence type="ECO:0000256" key="9">
    <source>
        <dbReference type="SAM" id="SignalP"/>
    </source>
</evidence>
<dbReference type="AlphaFoldDB" id="A0AAW1IA93"/>
<dbReference type="SMART" id="SM00020">
    <property type="entry name" value="Tryp_SPc"/>
    <property type="match status" value="1"/>
</dbReference>
<keyword evidence="7" id="KW-1015">Disulfide bond</keyword>
<comment type="caution">
    <text evidence="11">The sequence shown here is derived from an EMBL/GenBank/DDBJ whole genome shotgun (WGS) entry which is preliminary data.</text>
</comment>
<keyword evidence="9" id="KW-0732">Signal</keyword>
<proteinExistence type="inferred from homology"/>
<keyword evidence="12" id="KW-1185">Reference proteome</keyword>
<feature type="domain" description="Peptidase S1" evidence="10">
    <location>
        <begin position="32"/>
        <end position="253"/>
    </location>
</feature>
<dbReference type="FunFam" id="2.40.10.10:FF:000047">
    <property type="entry name" value="Trypsin eta"/>
    <property type="match status" value="1"/>
</dbReference>
<evidence type="ECO:0000256" key="4">
    <source>
        <dbReference type="ARBA" id="ARBA00022670"/>
    </source>
</evidence>
<dbReference type="GO" id="GO:0005576">
    <property type="term" value="C:extracellular region"/>
    <property type="evidence" value="ECO:0007669"/>
    <property type="project" value="UniProtKB-SubCell"/>
</dbReference>
<dbReference type="PROSITE" id="PS00134">
    <property type="entry name" value="TRYPSIN_HIS"/>
    <property type="match status" value="1"/>
</dbReference>
<dbReference type="InterPro" id="IPR001254">
    <property type="entry name" value="Trypsin_dom"/>
</dbReference>
<evidence type="ECO:0000256" key="2">
    <source>
        <dbReference type="ARBA" id="ARBA00007664"/>
    </source>
</evidence>
<comment type="subcellular location">
    <subcellularLocation>
        <location evidence="1">Secreted</location>
    </subcellularLocation>
</comment>
<dbReference type="InterPro" id="IPR009003">
    <property type="entry name" value="Peptidase_S1_PA"/>
</dbReference>
<dbReference type="InterPro" id="IPR050430">
    <property type="entry name" value="Peptidase_S1"/>
</dbReference>
<keyword evidence="5 8" id="KW-0378">Hydrolase</keyword>
<dbReference type="EMBL" id="JASPKY010000726">
    <property type="protein sequence ID" value="KAK9686168.1"/>
    <property type="molecule type" value="Genomic_DNA"/>
</dbReference>
<keyword evidence="3" id="KW-0964">Secreted</keyword>
<dbReference type="PROSITE" id="PS50240">
    <property type="entry name" value="TRYPSIN_DOM"/>
    <property type="match status" value="1"/>
</dbReference>
<dbReference type="GO" id="GO:0004252">
    <property type="term" value="F:serine-type endopeptidase activity"/>
    <property type="evidence" value="ECO:0007669"/>
    <property type="project" value="InterPro"/>
</dbReference>
<evidence type="ECO:0000313" key="12">
    <source>
        <dbReference type="Proteomes" id="UP001458880"/>
    </source>
</evidence>
<keyword evidence="6 8" id="KW-0720">Serine protease</keyword>
<evidence type="ECO:0000256" key="6">
    <source>
        <dbReference type="ARBA" id="ARBA00022825"/>
    </source>
</evidence>
<dbReference type="InterPro" id="IPR018114">
    <property type="entry name" value="TRYPSIN_HIS"/>
</dbReference>